<dbReference type="InterPro" id="IPR029058">
    <property type="entry name" value="AB_hydrolase_fold"/>
</dbReference>
<dbReference type="PANTHER" id="PTHR43798">
    <property type="entry name" value="MONOACYLGLYCEROL LIPASE"/>
    <property type="match status" value="1"/>
</dbReference>
<sequence length="279" mass="29872">MNDAREGYIELDGDAFWYEEAGAGPALVLLHGFSFDAACWDLQFPHWAAQRRVIRYELRGFGRSTRRARETGAASALPAHVQDLFELCAALGVARADLVGVSLGANVALAAALARPEFVRSLSLVSPGLPGHRWTTPRPPDEAAAHARARGVAAAKRYWFGHPIFEAARARPVARALLAEMIERYDGWQWTHDGAAPLPPIEARLGEVRAPALIVGGARDCDGYREIAAALGDGISGAERVTIEAAGHVPNLEVPDTFNELIDAFLARVDAAAASTAPP</sequence>
<evidence type="ECO:0000313" key="4">
    <source>
        <dbReference type="Proteomes" id="UP000243719"/>
    </source>
</evidence>
<dbReference type="Proteomes" id="UP000243719">
    <property type="component" value="Unassembled WGS sequence"/>
</dbReference>
<feature type="domain" description="AB hydrolase-1" evidence="2">
    <location>
        <begin position="27"/>
        <end position="260"/>
    </location>
</feature>
<dbReference type="InterPro" id="IPR050266">
    <property type="entry name" value="AB_hydrolase_sf"/>
</dbReference>
<evidence type="ECO:0000259" key="2">
    <source>
        <dbReference type="Pfam" id="PF12697"/>
    </source>
</evidence>
<dbReference type="PRINTS" id="PR00111">
    <property type="entry name" value="ABHYDROLASE"/>
</dbReference>
<dbReference type="PANTHER" id="PTHR43798:SF31">
    <property type="entry name" value="AB HYDROLASE SUPERFAMILY PROTEIN YCLE"/>
    <property type="match status" value="1"/>
</dbReference>
<protein>
    <submittedName>
        <fullName evidence="3">Pimeloyl-ACP methyl ester carboxylesterase</fullName>
    </submittedName>
</protein>
<dbReference type="EMBL" id="FNLO01000009">
    <property type="protein sequence ID" value="SDV49722.1"/>
    <property type="molecule type" value="Genomic_DNA"/>
</dbReference>
<dbReference type="SUPFAM" id="SSF53474">
    <property type="entry name" value="alpha/beta-Hydrolases"/>
    <property type="match status" value="1"/>
</dbReference>
<gene>
    <name evidence="3" type="ORF">SAMN05216551_10980</name>
</gene>
<evidence type="ECO:0000313" key="3">
    <source>
        <dbReference type="EMBL" id="SDV49722.1"/>
    </source>
</evidence>
<name>A0A1H2PS01_9BURK</name>
<organism evidence="3 4">
    <name type="scientific">Chitinasiproducens palmae</name>
    <dbReference type="NCBI Taxonomy" id="1770053"/>
    <lineage>
        <taxon>Bacteria</taxon>
        <taxon>Pseudomonadati</taxon>
        <taxon>Pseudomonadota</taxon>
        <taxon>Betaproteobacteria</taxon>
        <taxon>Burkholderiales</taxon>
        <taxon>Burkholderiaceae</taxon>
        <taxon>Chitinasiproducens</taxon>
    </lineage>
</organism>
<accession>A0A1H2PS01</accession>
<dbReference type="AlphaFoldDB" id="A0A1H2PS01"/>
<dbReference type="Pfam" id="PF12697">
    <property type="entry name" value="Abhydrolase_6"/>
    <property type="match status" value="1"/>
</dbReference>
<dbReference type="RefSeq" id="WP_091910151.1">
    <property type="nucleotide sequence ID" value="NZ_FNLO01000009.1"/>
</dbReference>
<reference evidence="4" key="1">
    <citation type="submission" date="2016-09" db="EMBL/GenBank/DDBJ databases">
        <authorList>
            <person name="Varghese N."/>
            <person name="Submissions S."/>
        </authorList>
    </citation>
    <scope>NUCLEOTIDE SEQUENCE [LARGE SCALE GENOMIC DNA]</scope>
    <source>
        <strain evidence="4">JS23</strain>
    </source>
</reference>
<keyword evidence="1" id="KW-0378">Hydrolase</keyword>
<keyword evidence="4" id="KW-1185">Reference proteome</keyword>
<evidence type="ECO:0000256" key="1">
    <source>
        <dbReference type="ARBA" id="ARBA00022801"/>
    </source>
</evidence>
<dbReference type="OrthoDB" id="9802676at2"/>
<dbReference type="STRING" id="1770053.SAMN05216551_10980"/>
<dbReference type="InterPro" id="IPR000073">
    <property type="entry name" value="AB_hydrolase_1"/>
</dbReference>
<proteinExistence type="predicted"/>
<dbReference type="GO" id="GO:0016787">
    <property type="term" value="F:hydrolase activity"/>
    <property type="evidence" value="ECO:0007669"/>
    <property type="project" value="UniProtKB-KW"/>
</dbReference>
<dbReference type="Gene3D" id="3.40.50.1820">
    <property type="entry name" value="alpha/beta hydrolase"/>
    <property type="match status" value="1"/>
</dbReference>
<dbReference type="GO" id="GO:0016020">
    <property type="term" value="C:membrane"/>
    <property type="evidence" value="ECO:0007669"/>
    <property type="project" value="TreeGrafter"/>
</dbReference>